<keyword evidence="8" id="KW-1185">Reference proteome</keyword>
<evidence type="ECO:0000313" key="7">
    <source>
        <dbReference type="EMBL" id="KMZ62005.1"/>
    </source>
</evidence>
<evidence type="ECO:0000256" key="2">
    <source>
        <dbReference type="ARBA" id="ARBA00022692"/>
    </source>
</evidence>
<keyword evidence="4 6" id="KW-1133">Transmembrane helix</keyword>
<feature type="transmembrane region" description="Helical" evidence="6">
    <location>
        <begin position="30"/>
        <end position="54"/>
    </location>
</feature>
<dbReference type="GO" id="GO:0005789">
    <property type="term" value="C:endoplasmic reticulum membrane"/>
    <property type="evidence" value="ECO:0007669"/>
    <property type="project" value="UniProtKB-SubCell"/>
</dbReference>
<evidence type="ECO:0000256" key="5">
    <source>
        <dbReference type="ARBA" id="ARBA00023136"/>
    </source>
</evidence>
<comment type="caution">
    <text evidence="7">The sequence shown here is derived from an EMBL/GenBank/DDBJ whole genome shotgun (WGS) entry which is preliminary data.</text>
</comment>
<sequence>MKELNWIQKKILIFEVTFGSYSGDWWERGIVYMLAITVIWVLSFNLLRFALVLYNRVLT</sequence>
<dbReference type="Proteomes" id="UP000036987">
    <property type="component" value="Unassembled WGS sequence"/>
</dbReference>
<dbReference type="PANTHER" id="PTHR33727:SF5">
    <property type="entry name" value="PROTEIN, PUTATIVE (DUF3317)-RELATED"/>
    <property type="match status" value="1"/>
</dbReference>
<dbReference type="Pfam" id="PF11779">
    <property type="entry name" value="SPT_ssu-like"/>
    <property type="match status" value="1"/>
</dbReference>
<evidence type="ECO:0000313" key="8">
    <source>
        <dbReference type="Proteomes" id="UP000036987"/>
    </source>
</evidence>
<accession>A0A0K9P1C2</accession>
<organism evidence="7 8">
    <name type="scientific">Zostera marina</name>
    <name type="common">Eelgrass</name>
    <dbReference type="NCBI Taxonomy" id="29655"/>
    <lineage>
        <taxon>Eukaryota</taxon>
        <taxon>Viridiplantae</taxon>
        <taxon>Streptophyta</taxon>
        <taxon>Embryophyta</taxon>
        <taxon>Tracheophyta</taxon>
        <taxon>Spermatophyta</taxon>
        <taxon>Magnoliopsida</taxon>
        <taxon>Liliopsida</taxon>
        <taxon>Zosteraceae</taxon>
        <taxon>Zostera</taxon>
    </lineage>
</organism>
<evidence type="ECO:0000256" key="4">
    <source>
        <dbReference type="ARBA" id="ARBA00022989"/>
    </source>
</evidence>
<dbReference type="EMBL" id="LFYR01001429">
    <property type="protein sequence ID" value="KMZ62005.1"/>
    <property type="molecule type" value="Genomic_DNA"/>
</dbReference>
<protein>
    <submittedName>
        <fullName evidence="7">Uncharacterized protein</fullName>
    </submittedName>
</protein>
<keyword evidence="3" id="KW-0256">Endoplasmic reticulum</keyword>
<name>A0A0K9P1C2_ZOSMR</name>
<keyword evidence="5 6" id="KW-0472">Membrane</keyword>
<dbReference type="OrthoDB" id="202672at2759"/>
<proteinExistence type="predicted"/>
<evidence type="ECO:0000256" key="6">
    <source>
        <dbReference type="SAM" id="Phobius"/>
    </source>
</evidence>
<evidence type="ECO:0000256" key="3">
    <source>
        <dbReference type="ARBA" id="ARBA00022824"/>
    </source>
</evidence>
<reference evidence="8" key="1">
    <citation type="journal article" date="2016" name="Nature">
        <title>The genome of the seagrass Zostera marina reveals angiosperm adaptation to the sea.</title>
        <authorList>
            <person name="Olsen J.L."/>
            <person name="Rouze P."/>
            <person name="Verhelst B."/>
            <person name="Lin Y.-C."/>
            <person name="Bayer T."/>
            <person name="Collen J."/>
            <person name="Dattolo E."/>
            <person name="De Paoli E."/>
            <person name="Dittami S."/>
            <person name="Maumus F."/>
            <person name="Michel G."/>
            <person name="Kersting A."/>
            <person name="Lauritano C."/>
            <person name="Lohaus R."/>
            <person name="Toepel M."/>
            <person name="Tonon T."/>
            <person name="Vanneste K."/>
            <person name="Amirebrahimi M."/>
            <person name="Brakel J."/>
            <person name="Bostroem C."/>
            <person name="Chovatia M."/>
            <person name="Grimwood J."/>
            <person name="Jenkins J.W."/>
            <person name="Jueterbock A."/>
            <person name="Mraz A."/>
            <person name="Stam W.T."/>
            <person name="Tice H."/>
            <person name="Bornberg-Bauer E."/>
            <person name="Green P.J."/>
            <person name="Pearson G.A."/>
            <person name="Procaccini G."/>
            <person name="Duarte C.M."/>
            <person name="Schmutz J."/>
            <person name="Reusch T.B.H."/>
            <person name="Van de Peer Y."/>
        </authorList>
    </citation>
    <scope>NUCLEOTIDE SEQUENCE [LARGE SCALE GENOMIC DNA]</scope>
    <source>
        <strain evidence="8">cv. Finnish</strain>
    </source>
</reference>
<evidence type="ECO:0000256" key="1">
    <source>
        <dbReference type="ARBA" id="ARBA00004477"/>
    </source>
</evidence>
<dbReference type="OMA" id="EEMSWIS"/>
<dbReference type="PANTHER" id="PTHR33727">
    <property type="entry name" value="OS07G0446900 PROTEIN"/>
    <property type="match status" value="1"/>
</dbReference>
<dbReference type="AlphaFoldDB" id="A0A0K9P1C2"/>
<dbReference type="InterPro" id="IPR024512">
    <property type="entry name" value="Ser_palmitoyltrfase_ssu-like"/>
</dbReference>
<keyword evidence="2 6" id="KW-0812">Transmembrane</keyword>
<comment type="subcellular location">
    <subcellularLocation>
        <location evidence="1">Endoplasmic reticulum membrane</location>
        <topology evidence="1">Multi-pass membrane protein</topology>
    </subcellularLocation>
</comment>
<gene>
    <name evidence="7" type="ORF">ZOSMA_49G00730</name>
</gene>